<evidence type="ECO:0000256" key="1">
    <source>
        <dbReference type="SAM" id="MobiDB-lite"/>
    </source>
</evidence>
<accession>A0A9N9GXI6</accession>
<dbReference type="OrthoDB" id="2403103at2759"/>
<gene>
    <name evidence="3" type="ORF">DERYTH_LOCUS9444</name>
</gene>
<feature type="transmembrane region" description="Helical" evidence="2">
    <location>
        <begin position="690"/>
        <end position="715"/>
    </location>
</feature>
<keyword evidence="4" id="KW-1185">Reference proteome</keyword>
<reference evidence="3" key="1">
    <citation type="submission" date="2021-06" db="EMBL/GenBank/DDBJ databases">
        <authorList>
            <person name="Kallberg Y."/>
            <person name="Tangrot J."/>
            <person name="Rosling A."/>
        </authorList>
    </citation>
    <scope>NUCLEOTIDE SEQUENCE</scope>
    <source>
        <strain evidence="3">MA453B</strain>
    </source>
</reference>
<organism evidence="3 4">
    <name type="scientific">Dentiscutata erythropus</name>
    <dbReference type="NCBI Taxonomy" id="1348616"/>
    <lineage>
        <taxon>Eukaryota</taxon>
        <taxon>Fungi</taxon>
        <taxon>Fungi incertae sedis</taxon>
        <taxon>Mucoromycota</taxon>
        <taxon>Glomeromycotina</taxon>
        <taxon>Glomeromycetes</taxon>
        <taxon>Diversisporales</taxon>
        <taxon>Gigasporaceae</taxon>
        <taxon>Dentiscutata</taxon>
    </lineage>
</organism>
<feature type="transmembrane region" description="Helical" evidence="2">
    <location>
        <begin position="805"/>
        <end position="824"/>
    </location>
</feature>
<comment type="caution">
    <text evidence="3">The sequence shown here is derived from an EMBL/GenBank/DDBJ whole genome shotgun (WGS) entry which is preliminary data.</text>
</comment>
<name>A0A9N9GXI6_9GLOM</name>
<feature type="region of interest" description="Disordered" evidence="1">
    <location>
        <begin position="838"/>
        <end position="910"/>
    </location>
</feature>
<evidence type="ECO:0000313" key="4">
    <source>
        <dbReference type="Proteomes" id="UP000789405"/>
    </source>
</evidence>
<evidence type="ECO:0000256" key="2">
    <source>
        <dbReference type="SAM" id="Phobius"/>
    </source>
</evidence>
<protein>
    <submittedName>
        <fullName evidence="3">3436_t:CDS:1</fullName>
    </submittedName>
</protein>
<proteinExistence type="predicted"/>
<sequence>MATQTPRVLDIKQYNDGTGAIIVQIIRKNASMTPPTGFVCVESLLSLRIIHQNGSVTEIDVDLGLQYINYCFGGDTSVRPIRPYPLYNEHILVTYTNATDENNVSTYSEWGMIINWSGNVLSSIRFGQSYVNPDTNVWGLNKAAIRINIDPKQGFLRLSQITRQANSEWQQYAVDANGQISLLSRDILQEYGNISTSIATTDGGYAIVYANSTNNINISDDPFMARAGMYAIFLARNQPNTGIPYALYQSSLPNLNTTVVRCSVDYTGIGHICTLTIARATTNFTNANATDSLITPLFSPFYIKVRFLSSGSVISLSTIQKLNPDPNIIEYSVDSLVYGGYVLTTYRPTTPTTLGFFLYLFNELDQQVTWELPEPQSTNFAGIHYVLSNNTLLLAQLETPTSWSLLVNDLPRFVGNQGKNNLICYHVNSSDPGINSTISSNISSISITFYDQVDLSEGNITIYQIIDSDNAIVRQVVSGNNNQYCTLSSDGKSVIINVIPSAFNSPGQQYYVQIDNNFVRSRSFKEPLLGIQPPPLENFTRAADTTGLLCLTTIGTQMFRQMNSSAKSAFFKSLKSELSQIIPVKPERLSSNENSQAISGGTPSEQALISLTISDSKNNTDRSVPLVIQDLNTMIGNIDVTLISAGNVTKYLDKNYGFKGQNIAILQLGLIVFDLVVHLLFVIENSNDIPWLYIPSLVFLVAPIGLNVIIAFWIIMNENTNQKFFTWFINHGKVVSVFTLLAASDIEALRILQSNIAGFQFFQAPFSKTALSRIFWSACLNIFIEDIPRVVIQTIYFRYTVVYDLIPLLALVSSCITLVVNIIGRIYEGTSRLRHQDIPTITKSDDDDGKGKSGDHEKDEYNKYKTPGDDYTKEDNSWNNTNTRASVASSEGTRVSGDYKASKSSFQESI</sequence>
<dbReference type="Proteomes" id="UP000789405">
    <property type="component" value="Unassembled WGS sequence"/>
</dbReference>
<dbReference type="EMBL" id="CAJVPY010005161">
    <property type="protein sequence ID" value="CAG8636833.1"/>
    <property type="molecule type" value="Genomic_DNA"/>
</dbReference>
<feature type="transmembrane region" description="Helical" evidence="2">
    <location>
        <begin position="664"/>
        <end position="683"/>
    </location>
</feature>
<evidence type="ECO:0000313" key="3">
    <source>
        <dbReference type="EMBL" id="CAG8636833.1"/>
    </source>
</evidence>
<dbReference type="AlphaFoldDB" id="A0A9N9GXI6"/>
<keyword evidence="2" id="KW-0812">Transmembrane</keyword>
<keyword evidence="2" id="KW-1133">Transmembrane helix</keyword>
<keyword evidence="2" id="KW-0472">Membrane</keyword>
<feature type="compositionally biased region" description="Polar residues" evidence="1">
    <location>
        <begin position="877"/>
        <end position="893"/>
    </location>
</feature>
<feature type="compositionally biased region" description="Basic and acidic residues" evidence="1">
    <location>
        <begin position="849"/>
        <end position="876"/>
    </location>
</feature>